<evidence type="ECO:0000313" key="2">
    <source>
        <dbReference type="EMBL" id="CCC90722.1"/>
    </source>
</evidence>
<protein>
    <submittedName>
        <fullName evidence="2">Uncharacterized protein</fullName>
    </submittedName>
</protein>
<feature type="region of interest" description="Disordered" evidence="1">
    <location>
        <begin position="90"/>
        <end position="119"/>
    </location>
</feature>
<name>G0UM59_TRYCI</name>
<reference evidence="2" key="1">
    <citation type="journal article" date="2012" name="Proc. Natl. Acad. Sci. U.S.A.">
        <title>Antigenic diversity is generated by distinct evolutionary mechanisms in African trypanosome species.</title>
        <authorList>
            <person name="Jackson A.P."/>
            <person name="Berry A."/>
            <person name="Aslett M."/>
            <person name="Allison H.C."/>
            <person name="Burton P."/>
            <person name="Vavrova-Anderson J."/>
            <person name="Brown R."/>
            <person name="Browne H."/>
            <person name="Corton N."/>
            <person name="Hauser H."/>
            <person name="Gamble J."/>
            <person name="Gilderthorp R."/>
            <person name="Marcello L."/>
            <person name="McQuillan J."/>
            <person name="Otto T.D."/>
            <person name="Quail M.A."/>
            <person name="Sanders M.J."/>
            <person name="van Tonder A."/>
            <person name="Ginger M.L."/>
            <person name="Field M.C."/>
            <person name="Barry J.D."/>
            <person name="Hertz-Fowler C."/>
            <person name="Berriman M."/>
        </authorList>
    </citation>
    <scope>NUCLEOTIDE SEQUENCE</scope>
    <source>
        <strain evidence="2">IL3000</strain>
    </source>
</reference>
<dbReference type="EMBL" id="HE575318">
    <property type="protein sequence ID" value="CCC90722.1"/>
    <property type="molecule type" value="Genomic_DNA"/>
</dbReference>
<evidence type="ECO:0000256" key="1">
    <source>
        <dbReference type="SAM" id="MobiDB-lite"/>
    </source>
</evidence>
<dbReference type="VEuPathDB" id="TriTrypDB:TcIL3000_5_4800"/>
<feature type="compositionally biased region" description="Polar residues" evidence="1">
    <location>
        <begin position="100"/>
        <end position="119"/>
    </location>
</feature>
<dbReference type="AlphaFoldDB" id="G0UM59"/>
<sequence>MIALKSAVNTRCALSERVPSPSRMEKLIPSLSSLHHGVYTTFDHAYGSAPVKSDPSRNNRYLTLVRLSHQQKQQDAGGLETITSVDDNKAVDNGARGCNDESTQSQPNLNTSMKKSNLSDGVVVRHNPCEWLTEKQASSALVQPMAVRDFYSTARKIERIDDDKRSGLVGNTQRTVDIMRKRAANPALCPPPDVFTVFPQQRRLLEIDSRGQYASNCLDIVDCQRPLPLSEQNMSYEKDPLERLAPCLPVSGSPNTQRRLLTRMSTSMPLFAGTAKAQKYTIPNYAGHVPSSERNISALHGNDSCVLRKWSKSYLTLATHGSGVDTACNGKNPLLRTRRGNKAPEAKVLKPKSAEVINMTVEGAMLQATLVQSTGSESLLNPRLDKRPRKIF</sequence>
<organism evidence="2">
    <name type="scientific">Trypanosoma congolense (strain IL3000)</name>
    <dbReference type="NCBI Taxonomy" id="1068625"/>
    <lineage>
        <taxon>Eukaryota</taxon>
        <taxon>Discoba</taxon>
        <taxon>Euglenozoa</taxon>
        <taxon>Kinetoplastea</taxon>
        <taxon>Metakinetoplastina</taxon>
        <taxon>Trypanosomatida</taxon>
        <taxon>Trypanosomatidae</taxon>
        <taxon>Trypanosoma</taxon>
        <taxon>Nannomonas</taxon>
    </lineage>
</organism>
<proteinExistence type="predicted"/>
<gene>
    <name evidence="2" type="ORF">TCIL3000_5_4800</name>
</gene>
<accession>G0UM59</accession>